<dbReference type="SUPFAM" id="SSF81301">
    <property type="entry name" value="Nucleotidyltransferase"/>
    <property type="match status" value="1"/>
</dbReference>
<proteinExistence type="predicted"/>
<dbReference type="Gene3D" id="3.30.460.40">
    <property type="match status" value="1"/>
</dbReference>
<feature type="domain" description="DUF6036" evidence="1">
    <location>
        <begin position="16"/>
        <end position="165"/>
    </location>
</feature>
<evidence type="ECO:0000259" key="1">
    <source>
        <dbReference type="Pfam" id="PF19502"/>
    </source>
</evidence>
<organism evidence="2">
    <name type="scientific">anaerobic digester metagenome</name>
    <dbReference type="NCBI Taxonomy" id="1263854"/>
    <lineage>
        <taxon>unclassified sequences</taxon>
        <taxon>metagenomes</taxon>
        <taxon>ecological metagenomes</taxon>
    </lineage>
</organism>
<gene>
    <name evidence="2" type="ORF">SCFA_110008</name>
</gene>
<dbReference type="AlphaFoldDB" id="A0A485LUB6"/>
<dbReference type="Pfam" id="PF19502">
    <property type="entry name" value="DUF6036"/>
    <property type="match status" value="1"/>
</dbReference>
<dbReference type="EMBL" id="CAADRM010000013">
    <property type="protein sequence ID" value="VFU11545.1"/>
    <property type="molecule type" value="Genomic_DNA"/>
</dbReference>
<accession>A0A485LUB6</accession>
<protein>
    <recommendedName>
        <fullName evidence="1">DUF6036 domain-containing protein</fullName>
    </recommendedName>
</protein>
<evidence type="ECO:0000313" key="2">
    <source>
        <dbReference type="EMBL" id="VFU11545.1"/>
    </source>
</evidence>
<sequence>MFEEILASLGKALRIRSIPYMVIGGQAVLLYGEPRLTRDIDITLGVDTGCLDEILDLAGELSLRALPDDVKEFALQTMVLPCLHEKTGIRVDFIFSFTPYETQAIQRANKIEILETEVCFASPEDVIIHKIFAGRPRDREDARSILLRSDNLDISYIRSWLDEFDMSSEEKGFRKSFEELMGSGLNI</sequence>
<name>A0A485LUB6_9ZZZZ</name>
<dbReference type="InterPro" id="IPR045792">
    <property type="entry name" value="DUF6036"/>
</dbReference>
<dbReference type="InterPro" id="IPR043519">
    <property type="entry name" value="NT_sf"/>
</dbReference>
<reference evidence="2" key="1">
    <citation type="submission" date="2019-03" db="EMBL/GenBank/DDBJ databases">
        <authorList>
            <person name="Hao L."/>
        </authorList>
    </citation>
    <scope>NUCLEOTIDE SEQUENCE</scope>
</reference>